<comment type="caution">
    <text evidence="1">The sequence shown here is derived from an EMBL/GenBank/DDBJ whole genome shotgun (WGS) entry which is preliminary data.</text>
</comment>
<reference evidence="1" key="1">
    <citation type="submission" date="2022-03" db="EMBL/GenBank/DDBJ databases">
        <authorList>
            <person name="Tunstrom K."/>
        </authorList>
    </citation>
    <scope>NUCLEOTIDE SEQUENCE</scope>
</reference>
<gene>
    <name evidence="1" type="ORF">EEDITHA_LOCUS21655</name>
</gene>
<dbReference type="PANTHER" id="PTHR33332">
    <property type="entry name" value="REVERSE TRANSCRIPTASE DOMAIN-CONTAINING PROTEIN"/>
    <property type="match status" value="1"/>
</dbReference>
<proteinExistence type="predicted"/>
<dbReference type="EMBL" id="CAKOGL010000030">
    <property type="protein sequence ID" value="CAH2107643.1"/>
    <property type="molecule type" value="Genomic_DNA"/>
</dbReference>
<evidence type="ECO:0000313" key="2">
    <source>
        <dbReference type="Proteomes" id="UP001153954"/>
    </source>
</evidence>
<dbReference type="AlphaFoldDB" id="A0AAU9VBJ8"/>
<evidence type="ECO:0008006" key="3">
    <source>
        <dbReference type="Google" id="ProtNLM"/>
    </source>
</evidence>
<dbReference type="Proteomes" id="UP001153954">
    <property type="component" value="Unassembled WGS sequence"/>
</dbReference>
<name>A0AAU9VBJ8_EUPED</name>
<sequence>MSSFLRNQDRYAIPDGVPQGSILGLYLFSLYINDIPKQPHMQLAIYADDTASYTTSILKRRSIPSKKIKINDHITPWSRQVKYLGTTLDDKVNWGKNIDSLILKGVKTIHPLRPILNRKTKISSSTKMKINLLNVGKTMLNIRCSCLV</sequence>
<protein>
    <recommendedName>
        <fullName evidence="3">Reverse transcriptase domain-containing protein</fullName>
    </recommendedName>
</protein>
<organism evidence="1 2">
    <name type="scientific">Euphydryas editha</name>
    <name type="common">Edith's checkerspot</name>
    <dbReference type="NCBI Taxonomy" id="104508"/>
    <lineage>
        <taxon>Eukaryota</taxon>
        <taxon>Metazoa</taxon>
        <taxon>Ecdysozoa</taxon>
        <taxon>Arthropoda</taxon>
        <taxon>Hexapoda</taxon>
        <taxon>Insecta</taxon>
        <taxon>Pterygota</taxon>
        <taxon>Neoptera</taxon>
        <taxon>Endopterygota</taxon>
        <taxon>Lepidoptera</taxon>
        <taxon>Glossata</taxon>
        <taxon>Ditrysia</taxon>
        <taxon>Papilionoidea</taxon>
        <taxon>Nymphalidae</taxon>
        <taxon>Nymphalinae</taxon>
        <taxon>Euphydryas</taxon>
    </lineage>
</organism>
<accession>A0AAU9VBJ8</accession>
<evidence type="ECO:0000313" key="1">
    <source>
        <dbReference type="EMBL" id="CAH2107643.1"/>
    </source>
</evidence>
<keyword evidence="2" id="KW-1185">Reference proteome</keyword>